<evidence type="ECO:0000259" key="8">
    <source>
        <dbReference type="Pfam" id="PF00892"/>
    </source>
</evidence>
<feature type="transmembrane region" description="Helical" evidence="7">
    <location>
        <begin position="217"/>
        <end position="236"/>
    </location>
</feature>
<dbReference type="Proteomes" id="UP000712281">
    <property type="component" value="Unassembled WGS sequence"/>
</dbReference>
<dbReference type="SUPFAM" id="SSF103481">
    <property type="entry name" value="Multidrug resistance efflux transporter EmrE"/>
    <property type="match status" value="2"/>
</dbReference>
<dbReference type="GO" id="GO:0016020">
    <property type="term" value="C:membrane"/>
    <property type="evidence" value="ECO:0007669"/>
    <property type="project" value="UniProtKB-SubCell"/>
</dbReference>
<evidence type="ECO:0000256" key="6">
    <source>
        <dbReference type="SAM" id="MobiDB-lite"/>
    </source>
</evidence>
<feature type="compositionally biased region" description="Polar residues" evidence="6">
    <location>
        <begin position="663"/>
        <end position="673"/>
    </location>
</feature>
<dbReference type="GO" id="GO:0022857">
    <property type="term" value="F:transmembrane transporter activity"/>
    <property type="evidence" value="ECO:0007669"/>
    <property type="project" value="InterPro"/>
</dbReference>
<dbReference type="AlphaFoldDB" id="A0A8S9JLL1"/>
<comment type="caution">
    <text evidence="9">The sequence shown here is derived from an EMBL/GenBank/DDBJ whole genome shotgun (WGS) entry which is preliminary data.</text>
</comment>
<comment type="subcellular location">
    <subcellularLocation>
        <location evidence="1">Membrane</location>
        <topology evidence="1">Multi-pass membrane protein</topology>
    </subcellularLocation>
</comment>
<feature type="transmembrane region" description="Helical" evidence="7">
    <location>
        <begin position="192"/>
        <end position="211"/>
    </location>
</feature>
<accession>A0A8S9JLL1</accession>
<feature type="transmembrane region" description="Helical" evidence="7">
    <location>
        <begin position="40"/>
        <end position="58"/>
    </location>
</feature>
<name>A0A8S9JLL1_BRACR</name>
<evidence type="ECO:0000256" key="2">
    <source>
        <dbReference type="ARBA" id="ARBA00007635"/>
    </source>
</evidence>
<dbReference type="PANTHER" id="PTHR31218">
    <property type="entry name" value="WAT1-RELATED PROTEIN"/>
    <property type="match status" value="1"/>
</dbReference>
<feature type="compositionally biased region" description="Basic and acidic residues" evidence="6">
    <location>
        <begin position="448"/>
        <end position="469"/>
    </location>
</feature>
<dbReference type="InterPro" id="IPR030184">
    <property type="entry name" value="WAT1-related"/>
</dbReference>
<evidence type="ECO:0000313" key="9">
    <source>
        <dbReference type="EMBL" id="KAF2583041.1"/>
    </source>
</evidence>
<evidence type="ECO:0000313" key="10">
    <source>
        <dbReference type="Proteomes" id="UP000712281"/>
    </source>
</evidence>
<feature type="transmembrane region" description="Helical" evidence="7">
    <location>
        <begin position="96"/>
        <end position="121"/>
    </location>
</feature>
<sequence length="673" mass="73574">MGKFEEYKPAMAMTGIQMCYAGVTLSARATMVNGLSPRVFILYRQAFATMFIFPFLYFSRGKPKISSLDLKSFSLIFLVSLVGITINQNLYLEGLYLASSAMGSAVGNIIPAITFLISFLAGYEKVNLWDKRGLAKIAGTILCVAGATSMTLLRGPKILNSGSTLPVANAGVGASALSFTVQAWAISKRGPVFSALFNPLCTVIVTILAALFFQEEIYIGSLIGGLGVIVGLYIVLWGKAKDVMMNQEQRDSENDSEVKIHNEDFSSTTNCNRDLEDPLLYGVLASAYPDLPQSPAKSYSQVAAPVSKDFGDQFSNAVFVTHMWMIFKEELLQLICQRRCCQIPNHCGLPILLGISWEMHPHISKVHAIVNKIWSFLDRPTKIDAQFIIREWSPKTASAHPDLTAVPLWVDLFGEPLPATISVRGSGEVISVNYPWLPPRCHGCQKWGHTDKNCSKNKKTKETEEESKKPASLAEGNETDAPRAGLETGGETVNENSESIDIEKHVLEVAKLTCDEASAQQSSTKGSEEEESAMENAVKDIISYKAAIVNIIESENNEASLTIPRSKSPTGRRNHGKSGKGMEGEPPITSSPSRFHLLRNELEEGEVESDSSDEESSAESQAALETRKKMEKQKLGKNKKSQKRNSNVNVGGKKDQNKGAKNKQANHASSLGH</sequence>
<organism evidence="9 10">
    <name type="scientific">Brassica cretica</name>
    <name type="common">Mustard</name>
    <dbReference type="NCBI Taxonomy" id="69181"/>
    <lineage>
        <taxon>Eukaryota</taxon>
        <taxon>Viridiplantae</taxon>
        <taxon>Streptophyta</taxon>
        <taxon>Embryophyta</taxon>
        <taxon>Tracheophyta</taxon>
        <taxon>Spermatophyta</taxon>
        <taxon>Magnoliopsida</taxon>
        <taxon>eudicotyledons</taxon>
        <taxon>Gunneridae</taxon>
        <taxon>Pentapetalae</taxon>
        <taxon>rosids</taxon>
        <taxon>malvids</taxon>
        <taxon>Brassicales</taxon>
        <taxon>Brassicaceae</taxon>
        <taxon>Brassiceae</taxon>
        <taxon>Brassica</taxon>
    </lineage>
</organism>
<evidence type="ECO:0000256" key="1">
    <source>
        <dbReference type="ARBA" id="ARBA00004141"/>
    </source>
</evidence>
<keyword evidence="4 7" id="KW-1133">Transmembrane helix</keyword>
<keyword evidence="5 7" id="KW-0472">Membrane</keyword>
<evidence type="ECO:0000256" key="7">
    <source>
        <dbReference type="SAM" id="Phobius"/>
    </source>
</evidence>
<evidence type="ECO:0000256" key="5">
    <source>
        <dbReference type="ARBA" id="ARBA00023136"/>
    </source>
</evidence>
<feature type="compositionally biased region" description="Polar residues" evidence="6">
    <location>
        <begin position="553"/>
        <end position="569"/>
    </location>
</feature>
<evidence type="ECO:0000256" key="4">
    <source>
        <dbReference type="ARBA" id="ARBA00022989"/>
    </source>
</evidence>
<gene>
    <name evidence="9" type="ORF">F2Q68_00006658</name>
</gene>
<feature type="domain" description="EamA" evidence="8">
    <location>
        <begin position="18"/>
        <end position="143"/>
    </location>
</feature>
<comment type="similarity">
    <text evidence="2">Belongs to the drug/metabolite transporter (DMT) superfamily. Plant drug/metabolite exporter (P-DME) (TC 2.A.7.4) family.</text>
</comment>
<feature type="transmembrane region" description="Helical" evidence="7">
    <location>
        <begin position="133"/>
        <end position="153"/>
    </location>
</feature>
<feature type="compositionally biased region" description="Basic and acidic residues" evidence="6">
    <location>
        <begin position="625"/>
        <end position="634"/>
    </location>
</feature>
<feature type="region of interest" description="Disordered" evidence="6">
    <location>
        <begin position="553"/>
        <end position="673"/>
    </location>
</feature>
<feature type="region of interest" description="Disordered" evidence="6">
    <location>
        <begin position="448"/>
        <end position="500"/>
    </location>
</feature>
<dbReference type="InterPro" id="IPR037185">
    <property type="entry name" value="EmrE-like"/>
</dbReference>
<evidence type="ECO:0000256" key="3">
    <source>
        <dbReference type="ARBA" id="ARBA00022692"/>
    </source>
</evidence>
<dbReference type="EMBL" id="QGKW02001660">
    <property type="protein sequence ID" value="KAF2583041.1"/>
    <property type="molecule type" value="Genomic_DNA"/>
</dbReference>
<feature type="compositionally biased region" description="Acidic residues" evidence="6">
    <location>
        <begin position="603"/>
        <end position="617"/>
    </location>
</feature>
<feature type="transmembrane region" description="Helical" evidence="7">
    <location>
        <begin position="70"/>
        <end position="90"/>
    </location>
</feature>
<reference evidence="9" key="1">
    <citation type="submission" date="2019-12" db="EMBL/GenBank/DDBJ databases">
        <title>Genome sequencing and annotation of Brassica cretica.</title>
        <authorList>
            <person name="Studholme D.J."/>
            <person name="Sarris P.F."/>
        </authorList>
    </citation>
    <scope>NUCLEOTIDE SEQUENCE</scope>
    <source>
        <strain evidence="9">PFS-001/15</strain>
        <tissue evidence="9">Leaf</tissue>
    </source>
</reference>
<protein>
    <recommendedName>
        <fullName evidence="8">EamA domain-containing protein</fullName>
    </recommendedName>
</protein>
<dbReference type="InterPro" id="IPR000620">
    <property type="entry name" value="EamA_dom"/>
</dbReference>
<feature type="transmembrane region" description="Helical" evidence="7">
    <location>
        <begin position="165"/>
        <end position="185"/>
    </location>
</feature>
<keyword evidence="3 7" id="KW-0812">Transmembrane</keyword>
<proteinExistence type="inferred from homology"/>
<dbReference type="Pfam" id="PF00892">
    <property type="entry name" value="EamA"/>
    <property type="match status" value="1"/>
</dbReference>